<dbReference type="EMBL" id="JAXUIC010000010">
    <property type="protein sequence ID" value="KAK4568829.1"/>
    <property type="molecule type" value="Genomic_DNA"/>
</dbReference>
<name>A0AAN7EE21_QUERU</name>
<gene>
    <name evidence="3" type="ORF">RGQ29_004303</name>
</gene>
<dbReference type="InterPro" id="IPR039299">
    <property type="entry name" value="SEOA"/>
</dbReference>
<evidence type="ECO:0008006" key="5">
    <source>
        <dbReference type="Google" id="ProtNLM"/>
    </source>
</evidence>
<dbReference type="PANTHER" id="PTHR33232">
    <property type="entry name" value="PROTEIN SIEVE ELEMENT OCCLUSION B-LIKE"/>
    <property type="match status" value="1"/>
</dbReference>
<organism evidence="3 4">
    <name type="scientific">Quercus rubra</name>
    <name type="common">Northern red oak</name>
    <name type="synonym">Quercus borealis</name>
    <dbReference type="NCBI Taxonomy" id="3512"/>
    <lineage>
        <taxon>Eukaryota</taxon>
        <taxon>Viridiplantae</taxon>
        <taxon>Streptophyta</taxon>
        <taxon>Embryophyta</taxon>
        <taxon>Tracheophyta</taxon>
        <taxon>Spermatophyta</taxon>
        <taxon>Magnoliopsida</taxon>
        <taxon>eudicotyledons</taxon>
        <taxon>Gunneridae</taxon>
        <taxon>Pentapetalae</taxon>
        <taxon>rosids</taxon>
        <taxon>fabids</taxon>
        <taxon>Fagales</taxon>
        <taxon>Fagaceae</taxon>
        <taxon>Quercus</taxon>
    </lineage>
</organism>
<dbReference type="PANTHER" id="PTHR33232:SF20">
    <property type="entry name" value="PROTEIN SIEVE ELEMENT OCCLUSION B-LIKE"/>
    <property type="match status" value="1"/>
</dbReference>
<evidence type="ECO:0000259" key="2">
    <source>
        <dbReference type="Pfam" id="PF14577"/>
    </source>
</evidence>
<dbReference type="InterPro" id="IPR027944">
    <property type="entry name" value="SEO_C"/>
</dbReference>
<feature type="domain" description="Sieve element occlusion N-terminal" evidence="1">
    <location>
        <begin position="15"/>
        <end position="301"/>
    </location>
</feature>
<dbReference type="AlphaFoldDB" id="A0AAN7EE21"/>
<evidence type="ECO:0000313" key="3">
    <source>
        <dbReference type="EMBL" id="KAK4568829.1"/>
    </source>
</evidence>
<keyword evidence="4" id="KW-1185">Reference proteome</keyword>
<sequence length="692" mass="79192">MQHIIKSDHRMFSASDDSTMMKQIQATHAPDGRELDVKPFLHIIEDILRRANPIIDGGFHGTQEHVDHVEDSASLAGFDDILEALAYIIHKISCEISCKCSGGGDAHATTMVLFNTLTSYSWDAKVVLSLAAFAVNYGEFWLVAKLSTTNPLAKSVAFLKQLPDIIEHSNSLKPQYDALKKLIMAMMDLTRCIVEFKELPPQYISHDTPAMSTAIAHIPSASYWIIRCIVACSSQIASLIGLRHEYTASTTEAWELSSLAHKVNNIHEHLKKQLALCYQQIDEKRHLEYYQNLVHLFETPHLDNMKILKALLNPKDELQPLVVGSTKTRANLEVLRKKHVLLLISDLDISHEEVLFLDSMYKEPKRPEIQYELVWLPIVDRLTPLNEEHQHIFEHLQSMMPWYTVYDPWIIETAVIKYIKEVWHFAKKSILVVLDPQGKVASRNALHMVRIWGNHAFPFTSEKEDALWKLENWKLDLLVNGIDVEIPDWIAKGRVVCLYGGEDINWIRKFTTTAKAVAEAAGINLELVYVGKNNSNERLRKNIATINTEQLSHYWPDISSVSLFWARLESMLFSKLQKTVENDYIMQEVMTMLSFDGSDQGWAILFRGSDEMARAKGDLALRSLLEFNEWREEAELNGFVPALKDYLQKLHTPHHCNRLILPGIDGGIPERVVCAECGRPMEKYYMYRCCTD</sequence>
<comment type="caution">
    <text evidence="3">The sequence shown here is derived from an EMBL/GenBank/DDBJ whole genome shotgun (WGS) entry which is preliminary data.</text>
</comment>
<accession>A0AAN7EE21</accession>
<proteinExistence type="predicted"/>
<reference evidence="3 4" key="1">
    <citation type="journal article" date="2023" name="G3 (Bethesda)">
        <title>A haplotype-resolved chromosome-scale genome for Quercus rubra L. provides insights into the genetics of adaptive traits for red oak species.</title>
        <authorList>
            <person name="Kapoor B."/>
            <person name="Jenkins J."/>
            <person name="Schmutz J."/>
            <person name="Zhebentyayeva T."/>
            <person name="Kuelheim C."/>
            <person name="Coggeshall M."/>
            <person name="Heim C."/>
            <person name="Lasky J.R."/>
            <person name="Leites L."/>
            <person name="Islam-Faridi N."/>
            <person name="Romero-Severson J."/>
            <person name="DeLeo V.L."/>
            <person name="Lucas S.M."/>
            <person name="Lazic D."/>
            <person name="Gailing O."/>
            <person name="Carlson J."/>
            <person name="Staton M."/>
        </authorList>
    </citation>
    <scope>NUCLEOTIDE SEQUENCE [LARGE SCALE GENOMIC DNA]</scope>
    <source>
        <strain evidence="3">Pseudo-F2</strain>
    </source>
</reference>
<dbReference type="InterPro" id="IPR027942">
    <property type="entry name" value="SEO_N"/>
</dbReference>
<feature type="domain" description="Sieve element occlusion C-terminal" evidence="2">
    <location>
        <begin position="463"/>
        <end position="691"/>
    </location>
</feature>
<dbReference type="Pfam" id="PF14577">
    <property type="entry name" value="SEO_C"/>
    <property type="match status" value="1"/>
</dbReference>
<evidence type="ECO:0000313" key="4">
    <source>
        <dbReference type="Proteomes" id="UP001324115"/>
    </source>
</evidence>
<protein>
    <recommendedName>
        <fullName evidence="5">Protein SIEVE ELEMENT OCCLUSION B-like</fullName>
    </recommendedName>
</protein>
<dbReference type="Pfam" id="PF14576">
    <property type="entry name" value="SEO_N"/>
    <property type="match status" value="1"/>
</dbReference>
<dbReference type="GO" id="GO:0010088">
    <property type="term" value="P:phloem development"/>
    <property type="evidence" value="ECO:0007669"/>
    <property type="project" value="InterPro"/>
</dbReference>
<evidence type="ECO:0000259" key="1">
    <source>
        <dbReference type="Pfam" id="PF14576"/>
    </source>
</evidence>
<dbReference type="Proteomes" id="UP001324115">
    <property type="component" value="Unassembled WGS sequence"/>
</dbReference>